<dbReference type="OrthoDB" id="5240330at2"/>
<evidence type="ECO:0000256" key="8">
    <source>
        <dbReference type="PROSITE-ProRule" id="PRU01240"/>
    </source>
</evidence>
<evidence type="ECO:0000313" key="12">
    <source>
        <dbReference type="EMBL" id="SDT79104.1"/>
    </source>
</evidence>
<dbReference type="EMBL" id="LT629758">
    <property type="protein sequence ID" value="SDT79104.1"/>
    <property type="molecule type" value="Genomic_DNA"/>
</dbReference>
<keyword evidence="3" id="KW-0964">Secreted</keyword>
<dbReference type="InterPro" id="IPR023827">
    <property type="entry name" value="Peptidase_S8_Asp-AS"/>
</dbReference>
<protein>
    <submittedName>
        <fullName evidence="12">Type VII secretion-associated serine protease mycosin</fullName>
    </submittedName>
</protein>
<dbReference type="InterPro" id="IPR022398">
    <property type="entry name" value="Peptidase_S8_His-AS"/>
</dbReference>
<name>A0A1H2D936_9ACTN</name>
<feature type="active site" description="Charge relay system" evidence="7 8">
    <location>
        <position position="183"/>
    </location>
</feature>
<feature type="region of interest" description="Disordered" evidence="10">
    <location>
        <begin position="409"/>
        <end position="478"/>
    </location>
</feature>
<dbReference type="GO" id="GO:0006508">
    <property type="term" value="P:proteolysis"/>
    <property type="evidence" value="ECO:0007669"/>
    <property type="project" value="UniProtKB-KW"/>
</dbReference>
<comment type="subcellular location">
    <subcellularLocation>
        <location evidence="1">Secreted</location>
    </subcellularLocation>
</comment>
<dbReference type="PROSITE" id="PS00137">
    <property type="entry name" value="SUBTILASE_HIS"/>
    <property type="match status" value="1"/>
</dbReference>
<sequence length="645" mass="64784">MRVQLLRYAAGAVAGGLLAAAAGAFVLPAGNAGWRPVTYGLTQSPEELLPATVTAAQPARVVSTTIDADGRPVVTVQEATDKSTATALVKAAQQAEGAVSVEMDAPVHALGAPIGSDPYRSQQWDLTKMRVADAWQKSTGAGVTVAVIDTGVDPTHPDLKGKVLNGYDAITNKAGASRDGNGHGTHVAGTIAAVTGNDVGVSAVAPDTRILPVKVLSDSGSGVMSDTAEGIVWAADNGAQVINMSLGSTSKVAAVSNAIAYARSKGVTVIAAAGNARQQGSPISYPGADAGVIAVAATDSADKVASYSNAGGYVDVTAPGSAIISTYPAALGKAYASMNGTSMASPHVAAAAALLKAYQPHLTPDQIELVLEKSAVDLGTKGFDNDHGYGRIDAAAALAAVMPVTTAPTTPTMTAPTASVPATAPTTSGPTETPSESPSATPSESPSATPSGTPSASRTASPAPSVAPTSAKPKLNPLITSNVTTREVVYGSSTATTFTIRVSGSAWAKKPVQLCISDVCTGTQTTSTGTVLVTRAATAGYKVQVRLAETDTTLAAMSPTAIWTVRATVTASLTSRGVMLVVLNGVNGQNVQIQQYSSTRGWETIGAYAAVQKMTVSGLRAGQKYRAVVPGTATILGATSNTISG</sequence>
<keyword evidence="5 8" id="KW-0378">Hydrolase</keyword>
<dbReference type="GO" id="GO:0005576">
    <property type="term" value="C:extracellular region"/>
    <property type="evidence" value="ECO:0007669"/>
    <property type="project" value="UniProtKB-SubCell"/>
</dbReference>
<evidence type="ECO:0000256" key="6">
    <source>
        <dbReference type="ARBA" id="ARBA00022825"/>
    </source>
</evidence>
<evidence type="ECO:0000256" key="9">
    <source>
        <dbReference type="RuleBase" id="RU003355"/>
    </source>
</evidence>
<dbReference type="GO" id="GO:0004252">
    <property type="term" value="F:serine-type endopeptidase activity"/>
    <property type="evidence" value="ECO:0007669"/>
    <property type="project" value="UniProtKB-UniRule"/>
</dbReference>
<dbReference type="InterPro" id="IPR050131">
    <property type="entry name" value="Peptidase_S8_subtilisin-like"/>
</dbReference>
<dbReference type="InterPro" id="IPR000209">
    <property type="entry name" value="Peptidase_S8/S53_dom"/>
</dbReference>
<feature type="active site" description="Charge relay system" evidence="7 8">
    <location>
        <position position="342"/>
    </location>
</feature>
<keyword evidence="4 8" id="KW-0645">Protease</keyword>
<evidence type="ECO:0000256" key="5">
    <source>
        <dbReference type="ARBA" id="ARBA00022801"/>
    </source>
</evidence>
<keyword evidence="6 8" id="KW-0720">Serine protease</keyword>
<dbReference type="InterPro" id="IPR034084">
    <property type="entry name" value="Thermitase-like_dom"/>
</dbReference>
<evidence type="ECO:0000313" key="13">
    <source>
        <dbReference type="Proteomes" id="UP000198688"/>
    </source>
</evidence>
<keyword evidence="13" id="KW-1185">Reference proteome</keyword>
<organism evidence="12 13">
    <name type="scientific">Actinoplanes derwentensis</name>
    <dbReference type="NCBI Taxonomy" id="113562"/>
    <lineage>
        <taxon>Bacteria</taxon>
        <taxon>Bacillati</taxon>
        <taxon>Actinomycetota</taxon>
        <taxon>Actinomycetes</taxon>
        <taxon>Micromonosporales</taxon>
        <taxon>Micromonosporaceae</taxon>
        <taxon>Actinoplanes</taxon>
    </lineage>
</organism>
<dbReference type="SUPFAM" id="SSF52743">
    <property type="entry name" value="Subtilisin-like"/>
    <property type="match status" value="1"/>
</dbReference>
<dbReference type="InterPro" id="IPR036852">
    <property type="entry name" value="Peptidase_S8/S53_dom_sf"/>
</dbReference>
<comment type="similarity">
    <text evidence="2 8 9">Belongs to the peptidase S8 family.</text>
</comment>
<evidence type="ECO:0000256" key="10">
    <source>
        <dbReference type="SAM" id="MobiDB-lite"/>
    </source>
</evidence>
<dbReference type="CDD" id="cd07484">
    <property type="entry name" value="Peptidases_S8_Thermitase_like"/>
    <property type="match status" value="1"/>
</dbReference>
<feature type="active site" description="Charge relay system" evidence="7 8">
    <location>
        <position position="149"/>
    </location>
</feature>
<dbReference type="PROSITE" id="PS00136">
    <property type="entry name" value="SUBTILASE_ASP"/>
    <property type="match status" value="1"/>
</dbReference>
<dbReference type="RefSeq" id="WP_092554792.1">
    <property type="nucleotide sequence ID" value="NZ_BOMJ01000032.1"/>
</dbReference>
<dbReference type="AlphaFoldDB" id="A0A1H2D936"/>
<reference evidence="12 13" key="1">
    <citation type="submission" date="2016-10" db="EMBL/GenBank/DDBJ databases">
        <authorList>
            <person name="de Groot N.N."/>
        </authorList>
    </citation>
    <scope>NUCLEOTIDE SEQUENCE [LARGE SCALE GENOMIC DNA]</scope>
    <source>
        <strain evidence="12 13">DSM 43941</strain>
    </source>
</reference>
<proteinExistence type="inferred from homology"/>
<evidence type="ECO:0000256" key="7">
    <source>
        <dbReference type="PIRSR" id="PIRSR615500-1"/>
    </source>
</evidence>
<dbReference type="InterPro" id="IPR023828">
    <property type="entry name" value="Peptidase_S8_Ser-AS"/>
</dbReference>
<dbReference type="InterPro" id="IPR015500">
    <property type="entry name" value="Peptidase_S8_subtilisin-rel"/>
</dbReference>
<dbReference type="Proteomes" id="UP000198688">
    <property type="component" value="Chromosome I"/>
</dbReference>
<evidence type="ECO:0000256" key="2">
    <source>
        <dbReference type="ARBA" id="ARBA00011073"/>
    </source>
</evidence>
<accession>A0A1H2D936</accession>
<dbReference type="Pfam" id="PF00082">
    <property type="entry name" value="Peptidase_S8"/>
    <property type="match status" value="1"/>
</dbReference>
<evidence type="ECO:0000256" key="3">
    <source>
        <dbReference type="ARBA" id="ARBA00022525"/>
    </source>
</evidence>
<evidence type="ECO:0000256" key="4">
    <source>
        <dbReference type="ARBA" id="ARBA00022670"/>
    </source>
</evidence>
<dbReference type="PANTHER" id="PTHR43806:SF11">
    <property type="entry name" value="CEREVISIN-RELATED"/>
    <property type="match status" value="1"/>
</dbReference>
<dbReference type="PRINTS" id="PR00723">
    <property type="entry name" value="SUBTILISIN"/>
</dbReference>
<gene>
    <name evidence="12" type="ORF">SAMN04489716_8646</name>
</gene>
<evidence type="ECO:0000256" key="1">
    <source>
        <dbReference type="ARBA" id="ARBA00004613"/>
    </source>
</evidence>
<feature type="domain" description="Peptidase S8/S53" evidence="11">
    <location>
        <begin position="140"/>
        <end position="390"/>
    </location>
</feature>
<dbReference type="PROSITE" id="PS00138">
    <property type="entry name" value="SUBTILASE_SER"/>
    <property type="match status" value="1"/>
</dbReference>
<evidence type="ECO:0000259" key="11">
    <source>
        <dbReference type="Pfam" id="PF00082"/>
    </source>
</evidence>
<dbReference type="Gene3D" id="3.40.50.200">
    <property type="entry name" value="Peptidase S8/S53 domain"/>
    <property type="match status" value="1"/>
</dbReference>
<dbReference type="PROSITE" id="PS51892">
    <property type="entry name" value="SUBTILASE"/>
    <property type="match status" value="1"/>
</dbReference>
<dbReference type="PANTHER" id="PTHR43806">
    <property type="entry name" value="PEPTIDASE S8"/>
    <property type="match status" value="1"/>
</dbReference>
<dbReference type="STRING" id="113562.SAMN04489716_8646"/>
<feature type="compositionally biased region" description="Low complexity" evidence="10">
    <location>
        <begin position="409"/>
        <end position="471"/>
    </location>
</feature>